<organism evidence="2 3">
    <name type="scientific">Meganyctiphanes norvegica</name>
    <name type="common">Northern krill</name>
    <name type="synonym">Thysanopoda norvegica</name>
    <dbReference type="NCBI Taxonomy" id="48144"/>
    <lineage>
        <taxon>Eukaryota</taxon>
        <taxon>Metazoa</taxon>
        <taxon>Ecdysozoa</taxon>
        <taxon>Arthropoda</taxon>
        <taxon>Crustacea</taxon>
        <taxon>Multicrustacea</taxon>
        <taxon>Malacostraca</taxon>
        <taxon>Eumalacostraca</taxon>
        <taxon>Eucarida</taxon>
        <taxon>Euphausiacea</taxon>
        <taxon>Euphausiidae</taxon>
        <taxon>Meganyctiphanes</taxon>
    </lineage>
</organism>
<dbReference type="AlphaFoldDB" id="A0AAV2QWH8"/>
<protein>
    <submittedName>
        <fullName evidence="2">Uncharacterized protein</fullName>
    </submittedName>
</protein>
<comment type="caution">
    <text evidence="2">The sequence shown here is derived from an EMBL/GenBank/DDBJ whole genome shotgun (WGS) entry which is preliminary data.</text>
</comment>
<keyword evidence="1" id="KW-0472">Membrane</keyword>
<feature type="transmembrane region" description="Helical" evidence="1">
    <location>
        <begin position="26"/>
        <end position="47"/>
    </location>
</feature>
<sequence length="136" mass="14761">TACIIYTSTVATTSRYCINSQMSSGVIRLLVLAIVICSVLAAAAPTGDEAPSARSKRQSDQVLAEYIARAAMNRPRHSDISSIIKTLDLNRIGRRKRSWEDIAAAVNLGDFRAPADNNGDFRANFDNTGDFRAQAI</sequence>
<dbReference type="Proteomes" id="UP001497623">
    <property type="component" value="Unassembled WGS sequence"/>
</dbReference>
<keyword evidence="3" id="KW-1185">Reference proteome</keyword>
<proteinExistence type="predicted"/>
<reference evidence="2 3" key="1">
    <citation type="submission" date="2024-05" db="EMBL/GenBank/DDBJ databases">
        <authorList>
            <person name="Wallberg A."/>
        </authorList>
    </citation>
    <scope>NUCLEOTIDE SEQUENCE [LARGE SCALE GENOMIC DNA]</scope>
</reference>
<evidence type="ECO:0000313" key="2">
    <source>
        <dbReference type="EMBL" id="CAL4101993.1"/>
    </source>
</evidence>
<keyword evidence="1" id="KW-0812">Transmembrane</keyword>
<feature type="non-terminal residue" evidence="2">
    <location>
        <position position="1"/>
    </location>
</feature>
<accession>A0AAV2QWH8</accession>
<keyword evidence="1" id="KW-1133">Transmembrane helix</keyword>
<evidence type="ECO:0000256" key="1">
    <source>
        <dbReference type="SAM" id="Phobius"/>
    </source>
</evidence>
<evidence type="ECO:0000313" key="3">
    <source>
        <dbReference type="Proteomes" id="UP001497623"/>
    </source>
</evidence>
<gene>
    <name evidence="2" type="ORF">MNOR_LOCUS17146</name>
</gene>
<name>A0AAV2QWH8_MEGNR</name>
<dbReference type="EMBL" id="CAXKWB010011599">
    <property type="protein sequence ID" value="CAL4101993.1"/>
    <property type="molecule type" value="Genomic_DNA"/>
</dbReference>